<feature type="transmembrane region" description="Helical" evidence="8">
    <location>
        <begin position="471"/>
        <end position="491"/>
    </location>
</feature>
<dbReference type="AlphaFoldDB" id="A0A8B7ZJ73"/>
<evidence type="ECO:0000256" key="1">
    <source>
        <dbReference type="ARBA" id="ARBA00004141"/>
    </source>
</evidence>
<dbReference type="GO" id="GO:0005337">
    <property type="term" value="F:nucleoside transmembrane transporter activity"/>
    <property type="evidence" value="ECO:0007669"/>
    <property type="project" value="InterPro"/>
</dbReference>
<keyword evidence="6 8" id="KW-0472">Membrane</keyword>
<evidence type="ECO:0000313" key="11">
    <source>
        <dbReference type="RefSeq" id="XP_022103337.1"/>
    </source>
</evidence>
<feature type="region of interest" description="Disordered" evidence="7">
    <location>
        <begin position="23"/>
        <end position="65"/>
    </location>
</feature>
<evidence type="ECO:0000313" key="10">
    <source>
        <dbReference type="RefSeq" id="XP_022103336.1"/>
    </source>
</evidence>
<feature type="compositionally biased region" description="Basic and acidic residues" evidence="7">
    <location>
        <begin position="28"/>
        <end position="51"/>
    </location>
</feature>
<evidence type="ECO:0000313" key="9">
    <source>
        <dbReference type="Proteomes" id="UP000694845"/>
    </source>
</evidence>
<feature type="transmembrane region" description="Helical" evidence="8">
    <location>
        <begin position="374"/>
        <end position="395"/>
    </location>
</feature>
<keyword evidence="5 8" id="KW-1133">Transmembrane helix</keyword>
<dbReference type="RefSeq" id="XP_022103337.1">
    <property type="nucleotide sequence ID" value="XM_022247645.1"/>
</dbReference>
<evidence type="ECO:0000256" key="7">
    <source>
        <dbReference type="SAM" id="MobiDB-lite"/>
    </source>
</evidence>
<sequence length="553" mass="61029">MPPSSMSQLDDVFINSRDTAGLIAPDNMESRPFRHYDVRDDAASSTRRTDNSSDDSGSGDPMTASSIRVVHPRDRCNVIYASLLLAGIGFLLPYNSFITAVDYFLDKYPRSTIVFDMSLTYIVVAFVAVFLNNALVESFSLHVRVTFGYVVAFVALSLVAIFEVGLEVFSPGTGYFVILAAVAMVSLGCTVQQSSFYGYAGMLPRRFTQAVMTGESAAGLLTSLNRIITKLLVHDEKINTLTFFVMSAAMVLVCLLTHHLARRTDFVRYYMTACSRREESVEDQARWVNRYNQLSNENEASAEFTQEYLPSPTDGCNQSQTTHTNGRAPPRGFFGEETSFEIEFPEVKAYDRFLCKARALKRGLAMRREIARTLWPHMLSIGLAYFVTLCLFPGIESEVVSCDLRGWMPVILMAIFNATDFCGKIIGAIPYEWSTRKLVLAEALRLVIIPLMVLCVAPRNRPILSHEAWSMVFSGLLGITNGYFGSVPMIMAPARVSESKKELAGNIMTLSYNVGLTTGSATAYLLNYLLGSTPAVSCVSPAMANTSQAHIPG</sequence>
<evidence type="ECO:0000256" key="5">
    <source>
        <dbReference type="ARBA" id="ARBA00022989"/>
    </source>
</evidence>
<dbReference type="PIRSF" id="PIRSF016379">
    <property type="entry name" value="ENT"/>
    <property type="match status" value="1"/>
</dbReference>
<evidence type="ECO:0000256" key="2">
    <source>
        <dbReference type="ARBA" id="ARBA00007965"/>
    </source>
</evidence>
<dbReference type="PANTHER" id="PTHR10332:SF10">
    <property type="entry name" value="EQUILIBRATIVE NUCLEOSIDE TRANSPORTER 4"/>
    <property type="match status" value="1"/>
</dbReference>
<dbReference type="Proteomes" id="UP000694845">
    <property type="component" value="Unplaced"/>
</dbReference>
<dbReference type="InterPro" id="IPR002259">
    <property type="entry name" value="Eqnu_transpt"/>
</dbReference>
<reference evidence="10 11" key="1">
    <citation type="submission" date="2025-04" db="UniProtKB">
        <authorList>
            <consortium name="RefSeq"/>
        </authorList>
    </citation>
    <scope>IDENTIFICATION</scope>
</reference>
<dbReference type="Pfam" id="PF01733">
    <property type="entry name" value="Nucleoside_tran"/>
    <property type="match status" value="1"/>
</dbReference>
<evidence type="ECO:0000256" key="4">
    <source>
        <dbReference type="ARBA" id="ARBA00022692"/>
    </source>
</evidence>
<proteinExistence type="inferred from homology"/>
<feature type="transmembrane region" description="Helical" evidence="8">
    <location>
        <begin position="78"/>
        <end position="98"/>
    </location>
</feature>
<gene>
    <name evidence="10 11" type="primary">LOC110986050</name>
</gene>
<comment type="subcellular location">
    <subcellularLocation>
        <location evidence="1">Membrane</location>
        <topology evidence="1">Multi-pass membrane protein</topology>
    </subcellularLocation>
</comment>
<keyword evidence="4 8" id="KW-0812">Transmembrane</keyword>
<keyword evidence="9" id="KW-1185">Reference proteome</keyword>
<dbReference type="GO" id="GO:0005886">
    <property type="term" value="C:plasma membrane"/>
    <property type="evidence" value="ECO:0007669"/>
    <property type="project" value="TreeGrafter"/>
</dbReference>
<dbReference type="OrthoDB" id="10014563at2759"/>
<dbReference type="InterPro" id="IPR036259">
    <property type="entry name" value="MFS_trans_sf"/>
</dbReference>
<accession>A0A8B7ZJ73</accession>
<dbReference type="GeneID" id="110986050"/>
<dbReference type="GO" id="GO:0008504">
    <property type="term" value="F:monoamine transmembrane transporter activity"/>
    <property type="evidence" value="ECO:0007669"/>
    <property type="project" value="TreeGrafter"/>
</dbReference>
<feature type="transmembrane region" description="Helical" evidence="8">
    <location>
        <begin position="172"/>
        <end position="189"/>
    </location>
</feature>
<feature type="transmembrane region" description="Helical" evidence="8">
    <location>
        <begin position="240"/>
        <end position="261"/>
    </location>
</feature>
<organism evidence="9 10">
    <name type="scientific">Acanthaster planci</name>
    <name type="common">Crown-of-thorns starfish</name>
    <dbReference type="NCBI Taxonomy" id="133434"/>
    <lineage>
        <taxon>Eukaryota</taxon>
        <taxon>Metazoa</taxon>
        <taxon>Echinodermata</taxon>
        <taxon>Eleutherozoa</taxon>
        <taxon>Asterozoa</taxon>
        <taxon>Asteroidea</taxon>
        <taxon>Valvatacea</taxon>
        <taxon>Valvatida</taxon>
        <taxon>Acanthasteridae</taxon>
        <taxon>Acanthaster</taxon>
    </lineage>
</organism>
<evidence type="ECO:0000256" key="6">
    <source>
        <dbReference type="ARBA" id="ARBA00023136"/>
    </source>
</evidence>
<evidence type="ECO:0000256" key="3">
    <source>
        <dbReference type="ARBA" id="ARBA00022448"/>
    </source>
</evidence>
<keyword evidence="3" id="KW-0813">Transport</keyword>
<dbReference type="KEGG" id="aplc:110986050"/>
<comment type="similarity">
    <text evidence="2">Belongs to the SLC29A/ENT transporter (TC 2.A.57) family.</text>
</comment>
<feature type="transmembrane region" description="Helical" evidence="8">
    <location>
        <begin position="147"/>
        <end position="166"/>
    </location>
</feature>
<feature type="transmembrane region" description="Helical" evidence="8">
    <location>
        <begin position="407"/>
        <end position="426"/>
    </location>
</feature>
<feature type="transmembrane region" description="Helical" evidence="8">
    <location>
        <begin position="438"/>
        <end position="459"/>
    </location>
</feature>
<dbReference type="PANTHER" id="PTHR10332">
    <property type="entry name" value="EQUILIBRATIVE NUCLEOSIDE TRANSPORTER"/>
    <property type="match status" value="1"/>
</dbReference>
<protein>
    <submittedName>
        <fullName evidence="10 11">Equilibrative nucleoside transporter 4-like isoform X1</fullName>
    </submittedName>
</protein>
<dbReference type="RefSeq" id="XP_022103336.1">
    <property type="nucleotide sequence ID" value="XM_022247644.1"/>
</dbReference>
<dbReference type="PRINTS" id="PR01130">
    <property type="entry name" value="DERENTRNSPRT"/>
</dbReference>
<name>A0A8B7ZJ73_ACAPL</name>
<dbReference type="SUPFAM" id="SSF103473">
    <property type="entry name" value="MFS general substrate transporter"/>
    <property type="match status" value="1"/>
</dbReference>
<feature type="transmembrane region" description="Helical" evidence="8">
    <location>
        <begin position="118"/>
        <end position="135"/>
    </location>
</feature>
<dbReference type="CTD" id="222962"/>
<evidence type="ECO:0000256" key="8">
    <source>
        <dbReference type="SAM" id="Phobius"/>
    </source>
</evidence>